<gene>
    <name evidence="2" type="ORF">A1Q1_05486</name>
</gene>
<name>J5TR19_TRIAS</name>
<dbReference type="InterPro" id="IPR042099">
    <property type="entry name" value="ANL_N_sf"/>
</dbReference>
<dbReference type="EMBL" id="ALBS01000030">
    <property type="protein sequence ID" value="EJT52276.1"/>
    <property type="molecule type" value="Genomic_DNA"/>
</dbReference>
<dbReference type="SUPFAM" id="SSF56801">
    <property type="entry name" value="Acetyl-CoA synthetase-like"/>
    <property type="match status" value="1"/>
</dbReference>
<dbReference type="InterPro" id="IPR000873">
    <property type="entry name" value="AMP-dep_synth/lig_dom"/>
</dbReference>
<evidence type="ECO:0000313" key="3">
    <source>
        <dbReference type="Proteomes" id="UP000002748"/>
    </source>
</evidence>
<evidence type="ECO:0000259" key="1">
    <source>
        <dbReference type="Pfam" id="PF00501"/>
    </source>
</evidence>
<comment type="caution">
    <text evidence="2">The sequence shown here is derived from an EMBL/GenBank/DDBJ whole genome shotgun (WGS) entry which is preliminary data.</text>
</comment>
<dbReference type="GO" id="GO:0030729">
    <property type="term" value="F:acetoacetate-CoA ligase activity"/>
    <property type="evidence" value="ECO:0007669"/>
    <property type="project" value="TreeGrafter"/>
</dbReference>
<dbReference type="RefSeq" id="XP_014183599.1">
    <property type="nucleotide sequence ID" value="XM_014328124.1"/>
</dbReference>
<evidence type="ECO:0000313" key="2">
    <source>
        <dbReference type="EMBL" id="EJT52276.1"/>
    </source>
</evidence>
<feature type="domain" description="AMP-dependent synthetase/ligase" evidence="1">
    <location>
        <begin position="129"/>
        <end position="501"/>
    </location>
</feature>
<accession>J5TR19</accession>
<proteinExistence type="predicted"/>
<dbReference type="AlphaFoldDB" id="J5TR19"/>
<dbReference type="OrthoDB" id="10253869at2759"/>
<organism evidence="2 3">
    <name type="scientific">Trichosporon asahii var. asahii (strain ATCC 90039 / CBS 2479 / JCM 2466 / KCTC 7840 / NBRC 103889/ NCYC 2677 / UAMH 7654)</name>
    <name type="common">Yeast</name>
    <dbReference type="NCBI Taxonomy" id="1186058"/>
    <lineage>
        <taxon>Eukaryota</taxon>
        <taxon>Fungi</taxon>
        <taxon>Dikarya</taxon>
        <taxon>Basidiomycota</taxon>
        <taxon>Agaricomycotina</taxon>
        <taxon>Tremellomycetes</taxon>
        <taxon>Trichosporonales</taxon>
        <taxon>Trichosporonaceae</taxon>
        <taxon>Trichosporon</taxon>
    </lineage>
</organism>
<dbReference type="GeneID" id="25988998"/>
<dbReference type="KEGG" id="tasa:A1Q1_05486"/>
<reference evidence="2 3" key="1">
    <citation type="journal article" date="2012" name="Eukaryot. Cell">
        <title>Draft genome sequence of CBS 2479, the standard type strain of Trichosporon asahii.</title>
        <authorList>
            <person name="Yang R.Y."/>
            <person name="Li H.T."/>
            <person name="Zhu H."/>
            <person name="Zhou G.P."/>
            <person name="Wang M."/>
            <person name="Wang L."/>
        </authorList>
    </citation>
    <scope>NUCLEOTIDE SEQUENCE [LARGE SCALE GENOMIC DNA]</scope>
    <source>
        <strain evidence="3">ATCC 90039 / CBS 2479 / JCM 2466 / KCTC 7840 / NCYC 2677 / UAMH 7654</strain>
    </source>
</reference>
<dbReference type="PROSITE" id="PS00455">
    <property type="entry name" value="AMP_BINDING"/>
    <property type="match status" value="1"/>
</dbReference>
<dbReference type="Proteomes" id="UP000002748">
    <property type="component" value="Unassembled WGS sequence"/>
</dbReference>
<dbReference type="Gene3D" id="3.30.300.30">
    <property type="match status" value="1"/>
</dbReference>
<dbReference type="PANTHER" id="PTHR42921">
    <property type="entry name" value="ACETOACETYL-COA SYNTHETASE"/>
    <property type="match status" value="1"/>
</dbReference>
<dbReference type="InterPro" id="IPR020845">
    <property type="entry name" value="AMP-binding_CS"/>
</dbReference>
<dbReference type="Gene3D" id="3.40.50.12780">
    <property type="entry name" value="N-terminal domain of ligase-like"/>
    <property type="match status" value="1"/>
</dbReference>
<dbReference type="InterPro" id="IPR045851">
    <property type="entry name" value="AMP-bd_C_sf"/>
</dbReference>
<protein>
    <submittedName>
        <fullName evidence="2">Acetoacetyl-CoA synthase</fullName>
    </submittedName>
</protein>
<sequence>MSTPELYWKPGDRRPHEDEEPFVEKFRKAVNERYGYNLQDWWALHAWSTKNTNEFLDFCWDYFKLIGERGDGPAFVEGIPMDEPQKLFPGANVAENILLGTESALRKDKWAMIATVEGDPNAANPHEPVEMRRISYYDLYHEARIAAHALRKMGVQPGDSVASFAATSCEMLIIFMATVAIGAIFSSTPAEFGVKAVVDRYDIIKPKVLFTIDKYRYSGKEHSITERACAVVEEIAKAGKLKNVVTFGQLSRDRQPAPETLEGYPSNVKSWDWASFMESGRDAPAEIDFYRGDFSHPIWIVFSSGTTGKPKSIYGPGGGIYLMRRVVITLHLNLDHRDSYIQFATMGWIVWNMHIMFSCNGGTIVAFDGSPFHPQDVLFRAIDKYRVTQLGASPRYIQTLNKAGVSPSKKHDLSTLKQFYTTGAPVTGDVYDFCARELNRLLVNNAAGGTELGGSYLQSTPVLPAYKGELQTPVLGVSVIAADANQKPLVGEEGILLFNQPFPNMPYNFVDDPDRKRYKEAYFEDSSNPPMLNMNDAVRINPVTRGWTVIGRADGVLNPSGVRFGSSELYFILEKDFASEVEDSLAVGQRMPNNDERVVLFLKTRNDAPLSPDLVGRIKQAIRQALSNRHVPAVVTQCPAVPLTGSGKKVEPSVKKLLNGVPLEKINFAGVENPESYAFYADWARANSGREARL</sequence>
<dbReference type="Pfam" id="PF00501">
    <property type="entry name" value="AMP-binding"/>
    <property type="match status" value="1"/>
</dbReference>
<dbReference type="PANTHER" id="PTHR42921:SF1">
    <property type="entry name" value="ACETOACETYL-COA SYNTHETASE"/>
    <property type="match status" value="1"/>
</dbReference>
<dbReference type="HOGENOM" id="CLU_000022_3_3_1"/>
<dbReference type="VEuPathDB" id="FungiDB:A1Q1_05486"/>